<feature type="compositionally biased region" description="Pro residues" evidence="6">
    <location>
        <begin position="326"/>
        <end position="336"/>
    </location>
</feature>
<dbReference type="EMBL" id="KV875097">
    <property type="protein sequence ID" value="OIW29715.1"/>
    <property type="molecule type" value="Genomic_DNA"/>
</dbReference>
<keyword evidence="4 7" id="KW-0472">Membrane</keyword>
<feature type="transmembrane region" description="Helical" evidence="7">
    <location>
        <begin position="245"/>
        <end position="264"/>
    </location>
</feature>
<feature type="compositionally biased region" description="Polar residues" evidence="6">
    <location>
        <begin position="344"/>
        <end position="353"/>
    </location>
</feature>
<dbReference type="InterPro" id="IPR052337">
    <property type="entry name" value="SAT4-like"/>
</dbReference>
<reference evidence="9 10" key="1">
    <citation type="submission" date="2016-10" db="EMBL/GenBank/DDBJ databases">
        <title>Draft genome sequence of Coniochaeta ligniaria NRRL30616, a lignocellulolytic fungus for bioabatement of inhibitors in plant biomass hydrolysates.</title>
        <authorList>
            <consortium name="DOE Joint Genome Institute"/>
            <person name="Jimenez D.J."/>
            <person name="Hector R.E."/>
            <person name="Riley R."/>
            <person name="Sun H."/>
            <person name="Grigoriev I.V."/>
            <person name="Van Elsas J.D."/>
            <person name="Nichols N.N."/>
        </authorList>
    </citation>
    <scope>NUCLEOTIDE SEQUENCE [LARGE SCALE GENOMIC DNA]</scope>
    <source>
        <strain evidence="9 10">NRRL 30616</strain>
    </source>
</reference>
<feature type="transmembrane region" description="Helical" evidence="7">
    <location>
        <begin position="90"/>
        <end position="112"/>
    </location>
</feature>
<evidence type="ECO:0000313" key="9">
    <source>
        <dbReference type="EMBL" id="OIW29715.1"/>
    </source>
</evidence>
<gene>
    <name evidence="9" type="ORF">CONLIGDRAFT_341213</name>
</gene>
<feature type="compositionally biased region" description="Basic and acidic residues" evidence="6">
    <location>
        <begin position="306"/>
        <end position="325"/>
    </location>
</feature>
<organism evidence="9 10">
    <name type="scientific">Coniochaeta ligniaria NRRL 30616</name>
    <dbReference type="NCBI Taxonomy" id="1408157"/>
    <lineage>
        <taxon>Eukaryota</taxon>
        <taxon>Fungi</taxon>
        <taxon>Dikarya</taxon>
        <taxon>Ascomycota</taxon>
        <taxon>Pezizomycotina</taxon>
        <taxon>Sordariomycetes</taxon>
        <taxon>Sordariomycetidae</taxon>
        <taxon>Coniochaetales</taxon>
        <taxon>Coniochaetaceae</taxon>
        <taxon>Coniochaeta</taxon>
    </lineage>
</organism>
<evidence type="ECO:0000256" key="1">
    <source>
        <dbReference type="ARBA" id="ARBA00004141"/>
    </source>
</evidence>
<dbReference type="Proteomes" id="UP000182658">
    <property type="component" value="Unassembled WGS sequence"/>
</dbReference>
<evidence type="ECO:0000256" key="3">
    <source>
        <dbReference type="ARBA" id="ARBA00022989"/>
    </source>
</evidence>
<feature type="region of interest" description="Disordered" evidence="6">
    <location>
        <begin position="279"/>
        <end position="382"/>
    </location>
</feature>
<dbReference type="AlphaFoldDB" id="A0A1J7IR84"/>
<dbReference type="InterPro" id="IPR049326">
    <property type="entry name" value="Rhodopsin_dom_fungi"/>
</dbReference>
<feature type="transmembrane region" description="Helical" evidence="7">
    <location>
        <begin position="45"/>
        <end position="70"/>
    </location>
</feature>
<feature type="compositionally biased region" description="Polar residues" evidence="6">
    <location>
        <begin position="279"/>
        <end position="290"/>
    </location>
</feature>
<dbReference type="GO" id="GO:0016020">
    <property type="term" value="C:membrane"/>
    <property type="evidence" value="ECO:0007669"/>
    <property type="project" value="UniProtKB-SubCell"/>
</dbReference>
<dbReference type="STRING" id="1408157.A0A1J7IR84"/>
<dbReference type="PANTHER" id="PTHR33048">
    <property type="entry name" value="PTH11-LIKE INTEGRAL MEMBRANE PROTEIN (AFU_ORTHOLOGUE AFUA_5G11245)"/>
    <property type="match status" value="1"/>
</dbReference>
<dbReference type="Pfam" id="PF20684">
    <property type="entry name" value="Fung_rhodopsin"/>
    <property type="match status" value="1"/>
</dbReference>
<protein>
    <recommendedName>
        <fullName evidence="8">Rhodopsin domain-containing protein</fullName>
    </recommendedName>
</protein>
<feature type="transmembrane region" description="Helical" evidence="7">
    <location>
        <begin position="12"/>
        <end position="33"/>
    </location>
</feature>
<proteinExistence type="inferred from homology"/>
<keyword evidence="10" id="KW-1185">Reference proteome</keyword>
<evidence type="ECO:0000313" key="10">
    <source>
        <dbReference type="Proteomes" id="UP000182658"/>
    </source>
</evidence>
<sequence length="382" mass="41746">MVNLAEDSSSALLGTATALLALTCASVALRTYVRASLTRNFQVDDWLMLVAQAIFTISCTFIFLGIRAGLGKHNAALSQPDEIEALKFQALATATYILNMMFIKLSYAIFLLRLAVERRYYWTLWVSIVVVALWSTVLFFWDIFECLPVPAQWDHTIPGARCVSTEQVVAAAYSLSVMTIVTDWLYALLPIPMIYHVKMTKQAKATVIVLLGLGIFASVATLVRLKYLSDLNEKSDILFAGTPAMVWTLIEPGVAIIASSLVTIRPLLHAMRVKGFLSPDNSTAPLSATNRAPRTIGGGTPGGPRRARDRDRDTDIRLSDMDPREYPGPPQRPPPPKSERDGGASTSNDSEASLQMPVPAGGAGHSRRDVEGDELPLTRNRG</sequence>
<evidence type="ECO:0000256" key="2">
    <source>
        <dbReference type="ARBA" id="ARBA00022692"/>
    </source>
</evidence>
<name>A0A1J7IR84_9PEZI</name>
<feature type="domain" description="Rhodopsin" evidence="8">
    <location>
        <begin position="29"/>
        <end position="269"/>
    </location>
</feature>
<comment type="subcellular location">
    <subcellularLocation>
        <location evidence="1">Membrane</location>
        <topology evidence="1">Multi-pass membrane protein</topology>
    </subcellularLocation>
</comment>
<accession>A0A1J7IR84</accession>
<evidence type="ECO:0000259" key="8">
    <source>
        <dbReference type="Pfam" id="PF20684"/>
    </source>
</evidence>
<dbReference type="OrthoDB" id="4682787at2759"/>
<feature type="transmembrane region" description="Helical" evidence="7">
    <location>
        <begin position="207"/>
        <end position="225"/>
    </location>
</feature>
<dbReference type="PANTHER" id="PTHR33048:SF96">
    <property type="entry name" value="INTEGRAL MEMBRANE PROTEIN"/>
    <property type="match status" value="1"/>
</dbReference>
<evidence type="ECO:0000256" key="6">
    <source>
        <dbReference type="SAM" id="MobiDB-lite"/>
    </source>
</evidence>
<keyword evidence="3 7" id="KW-1133">Transmembrane helix</keyword>
<evidence type="ECO:0000256" key="7">
    <source>
        <dbReference type="SAM" id="Phobius"/>
    </source>
</evidence>
<dbReference type="InParanoid" id="A0A1J7IR84"/>
<evidence type="ECO:0000256" key="4">
    <source>
        <dbReference type="ARBA" id="ARBA00023136"/>
    </source>
</evidence>
<evidence type="ECO:0000256" key="5">
    <source>
        <dbReference type="ARBA" id="ARBA00038359"/>
    </source>
</evidence>
<keyword evidence="2 7" id="KW-0812">Transmembrane</keyword>
<feature type="transmembrane region" description="Helical" evidence="7">
    <location>
        <begin position="173"/>
        <end position="195"/>
    </location>
</feature>
<feature type="transmembrane region" description="Helical" evidence="7">
    <location>
        <begin position="124"/>
        <end position="144"/>
    </location>
</feature>
<comment type="similarity">
    <text evidence="5">Belongs to the SAT4 family.</text>
</comment>